<dbReference type="Gene3D" id="3.30.200.20">
    <property type="entry name" value="Phosphorylase Kinase, domain 1"/>
    <property type="match status" value="1"/>
</dbReference>
<dbReference type="EMBL" id="JAUESC010000001">
    <property type="protein sequence ID" value="KAK0606843.1"/>
    <property type="molecule type" value="Genomic_DNA"/>
</dbReference>
<dbReference type="PANTHER" id="PTHR27006">
    <property type="entry name" value="PROMASTIGOTE SURFACE ANTIGEN PROTEIN PSA"/>
    <property type="match status" value="1"/>
</dbReference>
<evidence type="ECO:0000313" key="2">
    <source>
        <dbReference type="Proteomes" id="UP001168877"/>
    </source>
</evidence>
<dbReference type="PANTHER" id="PTHR27006:SF586">
    <property type="entry name" value="CYSTEINE-RICH RECEPTOR-LIKE PROTEIN KINASE 10"/>
    <property type="match status" value="1"/>
</dbReference>
<reference evidence="1" key="1">
    <citation type="journal article" date="2022" name="Plant J.">
        <title>Strategies of tolerance reflected in two North American maple genomes.</title>
        <authorList>
            <person name="McEvoy S.L."/>
            <person name="Sezen U.U."/>
            <person name="Trouern-Trend A."/>
            <person name="McMahon S.M."/>
            <person name="Schaberg P.G."/>
            <person name="Yang J."/>
            <person name="Wegrzyn J.L."/>
            <person name="Swenson N.G."/>
        </authorList>
    </citation>
    <scope>NUCLEOTIDE SEQUENCE</scope>
    <source>
        <strain evidence="1">NS2018</strain>
    </source>
</reference>
<accession>A0AA39TP28</accession>
<dbReference type="AlphaFoldDB" id="A0AA39TP28"/>
<sequence length="198" mass="21751">MTAIIILKISQYSRLVSHSRLLGIFLEGGFGPVHKAKQGTQDIKSNQGRNCVDEIDSEESLQFNFSTIKAATNDFLDDNKLGQGGFGAVYKGRLSNGQDIATVNLLTYAWKNWKDGTALNVMDPTLRVGSTSEILRCIHIGLLCVQENVASRPTMALVVVMLTSGSVSLPGKQKIVFSIFNEKVDNNMNKSCILKWKP</sequence>
<comment type="caution">
    <text evidence="1">The sequence shown here is derived from an EMBL/GenBank/DDBJ whole genome shotgun (WGS) entry which is preliminary data.</text>
</comment>
<reference evidence="1" key="2">
    <citation type="submission" date="2023-06" db="EMBL/GenBank/DDBJ databases">
        <authorList>
            <person name="Swenson N.G."/>
            <person name="Wegrzyn J.L."/>
            <person name="Mcevoy S.L."/>
        </authorList>
    </citation>
    <scope>NUCLEOTIDE SEQUENCE</scope>
    <source>
        <strain evidence="1">NS2018</strain>
        <tissue evidence="1">Leaf</tissue>
    </source>
</reference>
<organism evidence="1 2">
    <name type="scientific">Acer saccharum</name>
    <name type="common">Sugar maple</name>
    <dbReference type="NCBI Taxonomy" id="4024"/>
    <lineage>
        <taxon>Eukaryota</taxon>
        <taxon>Viridiplantae</taxon>
        <taxon>Streptophyta</taxon>
        <taxon>Embryophyta</taxon>
        <taxon>Tracheophyta</taxon>
        <taxon>Spermatophyta</taxon>
        <taxon>Magnoliopsida</taxon>
        <taxon>eudicotyledons</taxon>
        <taxon>Gunneridae</taxon>
        <taxon>Pentapetalae</taxon>
        <taxon>rosids</taxon>
        <taxon>malvids</taxon>
        <taxon>Sapindales</taxon>
        <taxon>Sapindaceae</taxon>
        <taxon>Hippocastanoideae</taxon>
        <taxon>Acereae</taxon>
        <taxon>Acer</taxon>
    </lineage>
</organism>
<name>A0AA39TP28_ACESA</name>
<proteinExistence type="predicted"/>
<dbReference type="Proteomes" id="UP001168877">
    <property type="component" value="Unassembled WGS sequence"/>
</dbReference>
<gene>
    <name evidence="1" type="ORF">LWI29_005105</name>
</gene>
<dbReference type="InterPro" id="IPR011009">
    <property type="entry name" value="Kinase-like_dom_sf"/>
</dbReference>
<evidence type="ECO:0000313" key="1">
    <source>
        <dbReference type="EMBL" id="KAK0606843.1"/>
    </source>
</evidence>
<protein>
    <submittedName>
        <fullName evidence="1">Uncharacterized protein</fullName>
    </submittedName>
</protein>
<keyword evidence="2" id="KW-1185">Reference proteome</keyword>
<dbReference type="SUPFAM" id="SSF56112">
    <property type="entry name" value="Protein kinase-like (PK-like)"/>
    <property type="match status" value="1"/>
</dbReference>